<dbReference type="Proteomes" id="UP000483004">
    <property type="component" value="Unassembled WGS sequence"/>
</dbReference>
<evidence type="ECO:0000313" key="8">
    <source>
        <dbReference type="EMBL" id="KAB2383581.1"/>
    </source>
</evidence>
<gene>
    <name evidence="8" type="ORF">F9B16_11650</name>
</gene>
<dbReference type="InterPro" id="IPR009100">
    <property type="entry name" value="AcylCoA_DH/oxidase_NM_dom_sf"/>
</dbReference>
<dbReference type="AlphaFoldDB" id="A0A6L3VW46"/>
<keyword evidence="4" id="KW-0274">FAD</keyword>
<feature type="domain" description="Acyl-CoA dehydrogenase/oxidase C-terminal" evidence="6">
    <location>
        <begin position="190"/>
        <end position="295"/>
    </location>
</feature>
<dbReference type="InterPro" id="IPR036250">
    <property type="entry name" value="AcylCo_DH-like_C"/>
</dbReference>
<dbReference type="PANTHER" id="PTHR43884:SF20">
    <property type="entry name" value="ACYL-COA DEHYDROGENASE FADE28"/>
    <property type="match status" value="1"/>
</dbReference>
<comment type="similarity">
    <text evidence="2">Belongs to the acyl-CoA dehydrogenase family.</text>
</comment>
<dbReference type="Gene3D" id="1.20.140.10">
    <property type="entry name" value="Butyryl-CoA Dehydrogenase, subunit A, domain 3"/>
    <property type="match status" value="1"/>
</dbReference>
<protein>
    <submittedName>
        <fullName evidence="8">Acyl-CoA dehydrogenase</fullName>
    </submittedName>
</protein>
<dbReference type="OrthoDB" id="2450120at2"/>
<evidence type="ECO:0000256" key="3">
    <source>
        <dbReference type="ARBA" id="ARBA00022630"/>
    </source>
</evidence>
<dbReference type="PANTHER" id="PTHR43884">
    <property type="entry name" value="ACYL-COA DEHYDROGENASE"/>
    <property type="match status" value="1"/>
</dbReference>
<comment type="caution">
    <text evidence="8">The sequence shown here is derived from an EMBL/GenBank/DDBJ whole genome shotgun (WGS) entry which is preliminary data.</text>
</comment>
<accession>A0A6L3VW46</accession>
<evidence type="ECO:0000256" key="5">
    <source>
        <dbReference type="ARBA" id="ARBA00023002"/>
    </source>
</evidence>
<proteinExistence type="inferred from homology"/>
<name>A0A6L3VW46_9ACTN</name>
<organism evidence="8 9">
    <name type="scientific">Actinomadura montaniterrae</name>
    <dbReference type="NCBI Taxonomy" id="1803903"/>
    <lineage>
        <taxon>Bacteria</taxon>
        <taxon>Bacillati</taxon>
        <taxon>Actinomycetota</taxon>
        <taxon>Actinomycetes</taxon>
        <taxon>Streptosporangiales</taxon>
        <taxon>Thermomonosporaceae</taxon>
        <taxon>Actinomadura</taxon>
    </lineage>
</organism>
<evidence type="ECO:0000313" key="9">
    <source>
        <dbReference type="Proteomes" id="UP000483004"/>
    </source>
</evidence>
<dbReference type="SUPFAM" id="SSF56645">
    <property type="entry name" value="Acyl-CoA dehydrogenase NM domain-like"/>
    <property type="match status" value="1"/>
</dbReference>
<keyword evidence="9" id="KW-1185">Reference proteome</keyword>
<dbReference type="Pfam" id="PF02771">
    <property type="entry name" value="Acyl-CoA_dh_N"/>
    <property type="match status" value="1"/>
</dbReference>
<evidence type="ECO:0000256" key="1">
    <source>
        <dbReference type="ARBA" id="ARBA00001974"/>
    </source>
</evidence>
<dbReference type="InterPro" id="IPR013786">
    <property type="entry name" value="AcylCoA_DH/ox_N"/>
</dbReference>
<dbReference type="SUPFAM" id="SSF47203">
    <property type="entry name" value="Acyl-CoA dehydrogenase C-terminal domain-like"/>
    <property type="match status" value="1"/>
</dbReference>
<evidence type="ECO:0000259" key="7">
    <source>
        <dbReference type="Pfam" id="PF02771"/>
    </source>
</evidence>
<dbReference type="Gene3D" id="1.10.540.10">
    <property type="entry name" value="Acyl-CoA dehydrogenase/oxidase, N-terminal domain"/>
    <property type="match status" value="1"/>
</dbReference>
<dbReference type="EMBL" id="WBMR01000024">
    <property type="protein sequence ID" value="KAB2383581.1"/>
    <property type="molecule type" value="Genomic_DNA"/>
</dbReference>
<dbReference type="InterPro" id="IPR009075">
    <property type="entry name" value="AcylCo_DH/oxidase_C"/>
</dbReference>
<keyword evidence="5" id="KW-0560">Oxidoreductase</keyword>
<dbReference type="InterPro" id="IPR037069">
    <property type="entry name" value="AcylCoA_DH/ox_N_sf"/>
</dbReference>
<keyword evidence="3" id="KW-0285">Flavoprotein</keyword>
<evidence type="ECO:0000256" key="2">
    <source>
        <dbReference type="ARBA" id="ARBA00009347"/>
    </source>
</evidence>
<reference evidence="8 9" key="1">
    <citation type="submission" date="2019-09" db="EMBL/GenBank/DDBJ databases">
        <title>Actinomadura physcomitrii sp. nov., a novel actinomycete isolated from moss [Physcomitrium sphaericum (Ludw) Fuernr].</title>
        <authorList>
            <person name="Liu C."/>
            <person name="Zhuang X."/>
        </authorList>
    </citation>
    <scope>NUCLEOTIDE SEQUENCE [LARGE SCALE GENOMIC DNA]</scope>
    <source>
        <strain evidence="8 9">CYP1-1B</strain>
    </source>
</reference>
<dbReference type="GO" id="GO:0050660">
    <property type="term" value="F:flavin adenine dinucleotide binding"/>
    <property type="evidence" value="ECO:0007669"/>
    <property type="project" value="InterPro"/>
</dbReference>
<evidence type="ECO:0000259" key="6">
    <source>
        <dbReference type="Pfam" id="PF00441"/>
    </source>
</evidence>
<comment type="cofactor">
    <cofactor evidence="1">
        <name>FAD</name>
        <dbReference type="ChEBI" id="CHEBI:57692"/>
    </cofactor>
</comment>
<dbReference type="GO" id="GO:0003995">
    <property type="term" value="F:acyl-CoA dehydrogenase activity"/>
    <property type="evidence" value="ECO:0007669"/>
    <property type="project" value="TreeGrafter"/>
</dbReference>
<sequence>MNDIVQDLAGTVDAVCARHADPGEGWNPRLWDELERVGVTLLPVPEERGGAGADLATTAEVLRVLGRHAAAVPLAETALLAGWLLAEAGADVPSGPLTAALAGPDVALRQNAGGGWTLTGTLPRVPWARHAEGVAVLVDGRTAFVPRGGYEVGEGANLAGEPRDTVHLRDAAPAQVLASSATAQEFRERAALGRAALMAGAMETATDLAVRYAGERVQFGRPLARFQAVQQHLAEMAGETLLATVAAQAAAAEGTGFAIAAAKAAASEAAGTVCRLAHQVHGAIGFTDEHGLRHATTRLWAWRDECGNEAEWGEALGARAVDAGTGGLWPLITAGGDL</sequence>
<evidence type="ECO:0000256" key="4">
    <source>
        <dbReference type="ARBA" id="ARBA00022827"/>
    </source>
</evidence>
<dbReference type="Pfam" id="PF00441">
    <property type="entry name" value="Acyl-CoA_dh_1"/>
    <property type="match status" value="1"/>
</dbReference>
<feature type="domain" description="Acyl-CoA dehydrogenase/oxidase N-terminal" evidence="7">
    <location>
        <begin position="17"/>
        <end position="90"/>
    </location>
</feature>
<dbReference type="RefSeq" id="WP_151540034.1">
    <property type="nucleotide sequence ID" value="NZ_WBMR01000024.1"/>
</dbReference>